<dbReference type="SMART" id="SM00233">
    <property type="entry name" value="PH"/>
    <property type="match status" value="1"/>
</dbReference>
<dbReference type="Pfam" id="PF02893">
    <property type="entry name" value="GRAM"/>
    <property type="match status" value="1"/>
</dbReference>
<dbReference type="InterPro" id="IPR001849">
    <property type="entry name" value="PH_domain"/>
</dbReference>
<keyword evidence="3" id="KW-0328">Glycosyltransferase</keyword>
<evidence type="ECO:0000313" key="11">
    <source>
        <dbReference type="Proteomes" id="UP001211065"/>
    </source>
</evidence>
<evidence type="ECO:0000313" key="10">
    <source>
        <dbReference type="EMBL" id="KAJ3214901.1"/>
    </source>
</evidence>
<evidence type="ECO:0000256" key="1">
    <source>
        <dbReference type="ARBA" id="ARBA00006962"/>
    </source>
</evidence>
<dbReference type="SUPFAM" id="SSF50729">
    <property type="entry name" value="PH domain-like"/>
    <property type="match status" value="1"/>
</dbReference>
<dbReference type="PROSITE" id="PS50003">
    <property type="entry name" value="PH_DOMAIN"/>
    <property type="match status" value="1"/>
</dbReference>
<dbReference type="AlphaFoldDB" id="A0AAD5TXM7"/>
<dbReference type="Gene3D" id="3.40.50.2000">
    <property type="entry name" value="Glycogen Phosphorylase B"/>
    <property type="match status" value="2"/>
</dbReference>
<keyword evidence="11" id="KW-1185">Reference proteome</keyword>
<dbReference type="InterPro" id="IPR011993">
    <property type="entry name" value="PH-like_dom_sf"/>
</dbReference>
<dbReference type="EC" id="2.4.1.173" evidence="2"/>
<dbReference type="FunFam" id="3.40.50.2000:FF:000009">
    <property type="entry name" value="Sterol 3-beta-glucosyltransferase UGT80A2"/>
    <property type="match status" value="1"/>
</dbReference>
<dbReference type="SUPFAM" id="SSF53756">
    <property type="entry name" value="UDP-Glycosyltransferase/glycogen phosphorylase"/>
    <property type="match status" value="1"/>
</dbReference>
<dbReference type="SMART" id="SM00568">
    <property type="entry name" value="GRAM"/>
    <property type="match status" value="2"/>
</dbReference>
<reference evidence="10" key="1">
    <citation type="submission" date="2020-05" db="EMBL/GenBank/DDBJ databases">
        <title>Phylogenomic resolution of chytrid fungi.</title>
        <authorList>
            <person name="Stajich J.E."/>
            <person name="Amses K."/>
            <person name="Simmons R."/>
            <person name="Seto K."/>
            <person name="Myers J."/>
            <person name="Bonds A."/>
            <person name="Quandt C.A."/>
            <person name="Barry K."/>
            <person name="Liu P."/>
            <person name="Grigoriev I."/>
            <person name="Longcore J.E."/>
            <person name="James T.Y."/>
        </authorList>
    </citation>
    <scope>NUCLEOTIDE SEQUENCE</scope>
    <source>
        <strain evidence="10">JEL0476</strain>
    </source>
</reference>
<comment type="caution">
    <text evidence="10">The sequence shown here is derived from an EMBL/GenBank/DDBJ whole genome shotgun (WGS) entry which is preliminary data.</text>
</comment>
<evidence type="ECO:0000256" key="6">
    <source>
        <dbReference type="ARBA" id="ARBA00047886"/>
    </source>
</evidence>
<evidence type="ECO:0000256" key="2">
    <source>
        <dbReference type="ARBA" id="ARBA00012650"/>
    </source>
</evidence>
<dbReference type="EMBL" id="JADGJW010000584">
    <property type="protein sequence ID" value="KAJ3214901.1"/>
    <property type="molecule type" value="Genomic_DNA"/>
</dbReference>
<dbReference type="GO" id="GO:0016906">
    <property type="term" value="F:sterol 3-beta-glucosyltransferase activity"/>
    <property type="evidence" value="ECO:0007669"/>
    <property type="project" value="UniProtKB-EC"/>
</dbReference>
<gene>
    <name evidence="10" type="primary">ATG26</name>
    <name evidence="10" type="ORF">HK099_006619</name>
</gene>
<dbReference type="GO" id="GO:0005975">
    <property type="term" value="P:carbohydrate metabolic process"/>
    <property type="evidence" value="ECO:0007669"/>
    <property type="project" value="InterPro"/>
</dbReference>
<dbReference type="InterPro" id="IPR004276">
    <property type="entry name" value="GlycoTrans_28_N"/>
</dbReference>
<feature type="region of interest" description="Disordered" evidence="8">
    <location>
        <begin position="501"/>
        <end position="546"/>
    </location>
</feature>
<proteinExistence type="inferred from homology"/>
<feature type="compositionally biased region" description="Polar residues" evidence="8">
    <location>
        <begin position="522"/>
        <end position="546"/>
    </location>
</feature>
<protein>
    <recommendedName>
        <fullName evidence="2">sterol 3beta-glucosyltransferase</fullName>
        <ecNumber evidence="2">2.4.1.173</ecNumber>
    </recommendedName>
    <alternativeName>
        <fullName evidence="5">Autophagy-related protein 26</fullName>
    </alternativeName>
</protein>
<organism evidence="10 11">
    <name type="scientific">Clydaea vesicula</name>
    <dbReference type="NCBI Taxonomy" id="447962"/>
    <lineage>
        <taxon>Eukaryota</taxon>
        <taxon>Fungi</taxon>
        <taxon>Fungi incertae sedis</taxon>
        <taxon>Chytridiomycota</taxon>
        <taxon>Chytridiomycota incertae sedis</taxon>
        <taxon>Chytridiomycetes</taxon>
        <taxon>Lobulomycetales</taxon>
        <taxon>Lobulomycetaceae</taxon>
        <taxon>Clydaea</taxon>
    </lineage>
</organism>
<feature type="domain" description="PH" evidence="9">
    <location>
        <begin position="209"/>
        <end position="302"/>
    </location>
</feature>
<dbReference type="PANTHER" id="PTHR48050:SF25">
    <property type="entry name" value="STEROL 3-BETA-GLUCOSYLTRANSFERASE"/>
    <property type="match status" value="1"/>
</dbReference>
<feature type="region of interest" description="Disordered" evidence="8">
    <location>
        <begin position="406"/>
        <end position="436"/>
    </location>
</feature>
<evidence type="ECO:0000256" key="5">
    <source>
        <dbReference type="ARBA" id="ARBA00029843"/>
    </source>
</evidence>
<dbReference type="Pfam" id="PF00169">
    <property type="entry name" value="PH"/>
    <property type="match status" value="1"/>
</dbReference>
<dbReference type="Pfam" id="PF03033">
    <property type="entry name" value="Glyco_transf_28"/>
    <property type="match status" value="1"/>
</dbReference>
<evidence type="ECO:0000256" key="3">
    <source>
        <dbReference type="ARBA" id="ARBA00022676"/>
    </source>
</evidence>
<accession>A0AAD5TXM7</accession>
<evidence type="ECO:0000259" key="9">
    <source>
        <dbReference type="PROSITE" id="PS50003"/>
    </source>
</evidence>
<sequence>MTDEKSAHMVANQDERIIGGHVISNPMLQVFQAALQGEENETELILLKGKLKDDTSSIHEIYSNTSKRKMSLSFSTSRSLEKIFDTKLNNKFEKKKFKVPAEGEEHNIKGKQSNMKKINSFELDVDDEFLDEEDDEVNELVDISKIHLYNDENLPLNEKIKFAFELPTIEEYQEEFACWLVRSVLLKGYIFLTEGHICFWAKISNQQERIHKSGFLKRRVGPRKQYWPYWFVLNENMISLYENSTTLYYPETTIQLSEAEIMPSSKAENVIILSTPKKKYYFLADTKILMEEWLKAITTAIFRARKEIDDDVRIVLPFSNITDIELIRTESFLETLRIKVVDDELLIAEEYYFAYFNKIESAYEAVHRLHQKALNKSNLSGKRSMYDSTMISTLPPKPVELESIAEKAARSSESNLPNKLLSPPEERKPHSHSLDDFFGFKDHRRIKSDLPDKELSPNFEAEKSLGKLKADENSEHAPIIAVSPITPMEKKLSWVWKPSHRKTISDTTNAPQPLKKSPFENLENSTPPLIKTPSNSSSPKVSHANTESISEKKSTWAYSSWVWTPTTKHKKLITEGQEISLPPTAVIELKKNNEDFRKLFTYSCYLRRTVLRLGKIYISENYVCFNSKVFGIKLKAVIPIQDILTVIKDKNTQIFYYGITIITKEQIQIYFEFHSFEICSKCYDVLLERLSLNDNFNNVNNNNSEVQINFPPAASSSGLGTNLNSISRSKRGSMQRILNSKPSILENLHLSDEHIKYSFDNGDFTSVGVGIPSPLHITCLTIGTRGDVQPYIALCKGLMKDGHRCRIATHLEYKSWIEGHDIEFGEVKGDPAELMQLCVEYGTFSVSFFRAAIGKLRGWVDELLLSAWQACQNTDLLIESPTAFGGLHIAERLEIPFFSAFPMPWTRTRNYPHPFAVPETTLGGGSYNYMSHVLIEQVLWKGAAIQINKWRKQYLDMPPTHLGNILDHKIPFLYSFSPSVVPPPPDWPDWIHTCGYWFLENPELEWKAPESLLKFLNDEEDKTPVVYIGFGSIVVPDPDEMTRCVIEAVQKAKVKAVLSKGWSSRGKIQEEKKAEIEYPSCMYPLDKVPHDWLFPKVAAVVHHGGAGTTAAGIRAGKPTVIKPFFGDQYFWADRISELGSGCFIKNLSVDKLANALILVTTESKIKEKAKLLGEKVKLEDGVSISIKYIYRDLDFSKSRVMDFKRFNNPTLNTPQALVPKVEEQSISAVQSLTSQNAQFSNKTSSKKLLTLKNSIPNLFRSSPTSSNQSLNVNDPNE</sequence>
<evidence type="ECO:0000256" key="8">
    <source>
        <dbReference type="SAM" id="MobiDB-lite"/>
    </source>
</evidence>
<dbReference type="CDD" id="cd03784">
    <property type="entry name" value="GT1_Gtf-like"/>
    <property type="match status" value="1"/>
</dbReference>
<feature type="compositionally biased region" description="Basic and acidic residues" evidence="8">
    <location>
        <begin position="424"/>
        <end position="436"/>
    </location>
</feature>
<dbReference type="Gene3D" id="2.30.29.30">
    <property type="entry name" value="Pleckstrin-homology domain (PH domain)/Phosphotyrosine-binding domain (PTB)"/>
    <property type="match status" value="2"/>
</dbReference>
<evidence type="ECO:0000256" key="4">
    <source>
        <dbReference type="ARBA" id="ARBA00022679"/>
    </source>
</evidence>
<dbReference type="Pfam" id="PF06722">
    <property type="entry name" value="EryCIII-like_C"/>
    <property type="match status" value="1"/>
</dbReference>
<comment type="catalytic activity">
    <reaction evidence="6">
        <text>ergosterol + UDP-alpha-D-glucose = ergosteryl 3-beta-D-glucoside + UDP + H(+)</text>
        <dbReference type="Rhea" id="RHEA:61836"/>
        <dbReference type="ChEBI" id="CHEBI:15378"/>
        <dbReference type="ChEBI" id="CHEBI:16933"/>
        <dbReference type="ChEBI" id="CHEBI:52973"/>
        <dbReference type="ChEBI" id="CHEBI:58223"/>
        <dbReference type="ChEBI" id="CHEBI:58885"/>
    </reaction>
    <physiologicalReaction direction="left-to-right" evidence="6">
        <dbReference type="Rhea" id="RHEA:61837"/>
    </physiologicalReaction>
</comment>
<dbReference type="Proteomes" id="UP001211065">
    <property type="component" value="Unassembled WGS sequence"/>
</dbReference>
<dbReference type="InterPro" id="IPR050426">
    <property type="entry name" value="Glycosyltransferase_28"/>
</dbReference>
<dbReference type="InterPro" id="IPR002213">
    <property type="entry name" value="UDP_glucos_trans"/>
</dbReference>
<evidence type="ECO:0000256" key="7">
    <source>
        <dbReference type="ARBA" id="ARBA00049453"/>
    </source>
</evidence>
<comment type="catalytic activity">
    <reaction evidence="7">
        <text>a sterol + UDP-alpha-D-glucose = a sterol 3-beta-D-glucoside + UDP + H(+)</text>
        <dbReference type="Rhea" id="RHEA:22724"/>
        <dbReference type="ChEBI" id="CHEBI:15378"/>
        <dbReference type="ChEBI" id="CHEBI:15889"/>
        <dbReference type="ChEBI" id="CHEBI:37424"/>
        <dbReference type="ChEBI" id="CHEBI:58223"/>
        <dbReference type="ChEBI" id="CHEBI:58885"/>
        <dbReference type="EC" id="2.4.1.173"/>
    </reaction>
    <physiologicalReaction direction="left-to-right" evidence="7">
        <dbReference type="Rhea" id="RHEA:22725"/>
    </physiologicalReaction>
</comment>
<dbReference type="InterPro" id="IPR010610">
    <property type="entry name" value="EryCIII-like_C"/>
</dbReference>
<name>A0AAD5TXM7_9FUNG</name>
<dbReference type="InterPro" id="IPR004182">
    <property type="entry name" value="GRAM"/>
</dbReference>
<comment type="similarity">
    <text evidence="1">Belongs to the glycosyltransferase 28 family.</text>
</comment>
<dbReference type="PANTHER" id="PTHR48050">
    <property type="entry name" value="STEROL 3-BETA-GLUCOSYLTRANSFERASE"/>
    <property type="match status" value="1"/>
</dbReference>
<dbReference type="GO" id="GO:0016125">
    <property type="term" value="P:sterol metabolic process"/>
    <property type="evidence" value="ECO:0007669"/>
    <property type="project" value="TreeGrafter"/>
</dbReference>
<dbReference type="FunFam" id="3.40.50.2000:FF:000029">
    <property type="entry name" value="Sterol 3-beta-glucosyltransferase"/>
    <property type="match status" value="1"/>
</dbReference>
<keyword evidence="4" id="KW-0808">Transferase</keyword>